<dbReference type="AlphaFoldDB" id="A0A645BH92"/>
<sequence length="213" mass="24363">MLFGHSWGTILGTVYLKAHPQQVAGYIGMGQVISMRQGEKIGYDRLGQLVTAKNNAKDLAVYTSFQGYPNYLTQDNFIKEIIRFRMFQRKYLQNDSTGIFKLILLMMKSPVFKLTDLRQSADPMETNKYLLASLLDYDITAGYDYAVPIFYICGRNDWQVPSVLAQKYFNLIQAPLKKLYWIEQAGHLTNIDNPAACAQAIEDILRNLTQLNL</sequence>
<dbReference type="Pfam" id="PF00561">
    <property type="entry name" value="Abhydrolase_1"/>
    <property type="match status" value="1"/>
</dbReference>
<dbReference type="InterPro" id="IPR000073">
    <property type="entry name" value="AB_hydrolase_1"/>
</dbReference>
<accession>A0A645BH92</accession>
<evidence type="ECO:0000259" key="1">
    <source>
        <dbReference type="Pfam" id="PF00561"/>
    </source>
</evidence>
<proteinExistence type="predicted"/>
<name>A0A645BH92_9ZZZZ</name>
<gene>
    <name evidence="2" type="ORF">SDC9_110806</name>
</gene>
<dbReference type="SUPFAM" id="SSF53474">
    <property type="entry name" value="alpha/beta-Hydrolases"/>
    <property type="match status" value="1"/>
</dbReference>
<comment type="caution">
    <text evidence="2">The sequence shown here is derived from an EMBL/GenBank/DDBJ whole genome shotgun (WGS) entry which is preliminary data.</text>
</comment>
<feature type="domain" description="AB hydrolase-1" evidence="1">
    <location>
        <begin position="2"/>
        <end position="194"/>
    </location>
</feature>
<reference evidence="2" key="1">
    <citation type="submission" date="2019-08" db="EMBL/GenBank/DDBJ databases">
        <authorList>
            <person name="Kucharzyk K."/>
            <person name="Murdoch R.W."/>
            <person name="Higgins S."/>
            <person name="Loffler F."/>
        </authorList>
    </citation>
    <scope>NUCLEOTIDE SEQUENCE</scope>
</reference>
<organism evidence="2">
    <name type="scientific">bioreactor metagenome</name>
    <dbReference type="NCBI Taxonomy" id="1076179"/>
    <lineage>
        <taxon>unclassified sequences</taxon>
        <taxon>metagenomes</taxon>
        <taxon>ecological metagenomes</taxon>
    </lineage>
</organism>
<dbReference type="InterPro" id="IPR029058">
    <property type="entry name" value="AB_hydrolase_fold"/>
</dbReference>
<evidence type="ECO:0000313" key="2">
    <source>
        <dbReference type="EMBL" id="MPM63921.1"/>
    </source>
</evidence>
<dbReference type="Gene3D" id="3.40.50.1820">
    <property type="entry name" value="alpha/beta hydrolase"/>
    <property type="match status" value="1"/>
</dbReference>
<dbReference type="EMBL" id="VSSQ01019677">
    <property type="protein sequence ID" value="MPM63921.1"/>
    <property type="molecule type" value="Genomic_DNA"/>
</dbReference>
<protein>
    <recommendedName>
        <fullName evidence="1">AB hydrolase-1 domain-containing protein</fullName>
    </recommendedName>
</protein>